<evidence type="ECO:0000313" key="2">
    <source>
        <dbReference type="EMBL" id="QGG95001.1"/>
    </source>
</evidence>
<proteinExistence type="predicted"/>
<dbReference type="Proteomes" id="UP000334019">
    <property type="component" value="Chromosome"/>
</dbReference>
<dbReference type="AlphaFoldDB" id="A0A5Q2RK99"/>
<evidence type="ECO:0000313" key="3">
    <source>
        <dbReference type="Proteomes" id="UP000334019"/>
    </source>
</evidence>
<dbReference type="InterPro" id="IPR036388">
    <property type="entry name" value="WH-like_DNA-bd_sf"/>
</dbReference>
<organism evidence="2 3">
    <name type="scientific">Actinomarinicola tropica</name>
    <dbReference type="NCBI Taxonomy" id="2789776"/>
    <lineage>
        <taxon>Bacteria</taxon>
        <taxon>Bacillati</taxon>
        <taxon>Actinomycetota</taxon>
        <taxon>Acidimicrobiia</taxon>
        <taxon>Acidimicrobiales</taxon>
        <taxon>Iamiaceae</taxon>
        <taxon>Actinomarinicola</taxon>
    </lineage>
</organism>
<dbReference type="EMBL" id="CP045851">
    <property type="protein sequence ID" value="QGG95001.1"/>
    <property type="molecule type" value="Genomic_DNA"/>
</dbReference>
<protein>
    <submittedName>
        <fullName evidence="2">Uncharacterized protein</fullName>
    </submittedName>
</protein>
<name>A0A5Q2RK99_9ACTN</name>
<dbReference type="Gene3D" id="1.10.10.10">
    <property type="entry name" value="Winged helix-like DNA-binding domain superfamily/Winged helix DNA-binding domain"/>
    <property type="match status" value="1"/>
</dbReference>
<keyword evidence="3" id="KW-1185">Reference proteome</keyword>
<dbReference type="SUPFAM" id="SSF46785">
    <property type="entry name" value="Winged helix' DNA-binding domain"/>
    <property type="match status" value="1"/>
</dbReference>
<evidence type="ECO:0000256" key="1">
    <source>
        <dbReference type="SAM" id="MobiDB-lite"/>
    </source>
</evidence>
<reference evidence="2 3" key="1">
    <citation type="submission" date="2019-11" db="EMBL/GenBank/DDBJ databases">
        <authorList>
            <person name="He Y."/>
        </authorList>
    </citation>
    <scope>NUCLEOTIDE SEQUENCE [LARGE SCALE GENOMIC DNA]</scope>
    <source>
        <strain evidence="2 3">SCSIO 58843</strain>
    </source>
</reference>
<accession>A0A5Q2RK99</accession>
<feature type="region of interest" description="Disordered" evidence="1">
    <location>
        <begin position="214"/>
        <end position="234"/>
    </location>
</feature>
<dbReference type="RefSeq" id="WP_153759109.1">
    <property type="nucleotide sequence ID" value="NZ_CP045851.1"/>
</dbReference>
<feature type="compositionally biased region" description="Low complexity" evidence="1">
    <location>
        <begin position="20"/>
        <end position="40"/>
    </location>
</feature>
<dbReference type="KEGG" id="atq:GH723_07720"/>
<gene>
    <name evidence="2" type="ORF">GH723_07720</name>
</gene>
<sequence length="234" mass="25208">MDEWDDWDDQAGPRRDPDGASEAAEAQASADAADAATEAGDPAEDAVRRYLSWITDPGSVRDEALIAELERKIADASDPIEKIHLASDLHRARQVDGSSLRREFLAVARRWADAQGIVPEAFLELGVPAEDLRHAGFDVGAPMGRRAEVGTVDRPGRATGRRAPRASVEDIRAGARSFDGPFTIADLRDRVGGSPATVRKALEAMVEAGEVRNLGAADDWPGPGRPPHRYRTVS</sequence>
<feature type="region of interest" description="Disordered" evidence="1">
    <location>
        <begin position="1"/>
        <end position="41"/>
    </location>
</feature>
<dbReference type="InterPro" id="IPR036390">
    <property type="entry name" value="WH_DNA-bd_sf"/>
</dbReference>